<organism evidence="1 2">
    <name type="scientific">Marivita lacus</name>
    <dbReference type="NCBI Taxonomy" id="1323742"/>
    <lineage>
        <taxon>Bacteria</taxon>
        <taxon>Pseudomonadati</taxon>
        <taxon>Pseudomonadota</taxon>
        <taxon>Alphaproteobacteria</taxon>
        <taxon>Rhodobacterales</taxon>
        <taxon>Roseobacteraceae</taxon>
        <taxon>Marivita</taxon>
    </lineage>
</organism>
<evidence type="ECO:0000313" key="1">
    <source>
        <dbReference type="EMBL" id="GGC03855.1"/>
    </source>
</evidence>
<keyword evidence="2" id="KW-1185">Reference proteome</keyword>
<dbReference type="EMBL" id="BMFC01000004">
    <property type="protein sequence ID" value="GGC03855.1"/>
    <property type="molecule type" value="Genomic_DNA"/>
</dbReference>
<proteinExistence type="predicted"/>
<protein>
    <submittedName>
        <fullName evidence="1">Uncharacterized protein</fullName>
    </submittedName>
</protein>
<gene>
    <name evidence="1" type="ORF">GCM10011363_20600</name>
</gene>
<dbReference type="Proteomes" id="UP000645462">
    <property type="component" value="Unassembled WGS sequence"/>
</dbReference>
<reference evidence="2" key="1">
    <citation type="journal article" date="2019" name="Int. J. Syst. Evol. Microbiol.">
        <title>The Global Catalogue of Microorganisms (GCM) 10K type strain sequencing project: providing services to taxonomists for standard genome sequencing and annotation.</title>
        <authorList>
            <consortium name="The Broad Institute Genomics Platform"/>
            <consortium name="The Broad Institute Genome Sequencing Center for Infectious Disease"/>
            <person name="Wu L."/>
            <person name="Ma J."/>
        </authorList>
    </citation>
    <scope>NUCLEOTIDE SEQUENCE [LARGE SCALE GENOMIC DNA]</scope>
    <source>
        <strain evidence="2">CGMCC 1.12478</strain>
    </source>
</reference>
<name>A0ABQ1KQY8_9RHOB</name>
<accession>A0ABQ1KQY8</accession>
<comment type="caution">
    <text evidence="1">The sequence shown here is derived from an EMBL/GenBank/DDBJ whole genome shotgun (WGS) entry which is preliminary data.</text>
</comment>
<sequence>MARSDGCAKASLISELMAQPSCQLAPGYQRIAETEMPRKGILSATRDILKHSAPVGSAVGADAPRVAVEDMHTV</sequence>
<evidence type="ECO:0000313" key="2">
    <source>
        <dbReference type="Proteomes" id="UP000645462"/>
    </source>
</evidence>